<evidence type="ECO:0000256" key="1">
    <source>
        <dbReference type="SAM" id="SignalP"/>
    </source>
</evidence>
<proteinExistence type="predicted"/>
<accession>D1C8L4</accession>
<reference evidence="4" key="1">
    <citation type="submission" date="2009-11" db="EMBL/GenBank/DDBJ databases">
        <title>The complete chromosome 2 of Sphaerobacter thermophilus DSM 20745.</title>
        <authorList>
            <person name="Lucas S."/>
            <person name="Copeland A."/>
            <person name="Lapidus A."/>
            <person name="Glavina del Rio T."/>
            <person name="Dalin E."/>
            <person name="Tice H."/>
            <person name="Bruce D."/>
            <person name="Goodwin L."/>
            <person name="Pitluck S."/>
            <person name="Kyrpides N."/>
            <person name="Mavromatis K."/>
            <person name="Ivanova N."/>
            <person name="Mikhailova N."/>
            <person name="LaButti K.M."/>
            <person name="Clum A."/>
            <person name="Sun H.I."/>
            <person name="Brettin T."/>
            <person name="Detter J.C."/>
            <person name="Han C."/>
            <person name="Larimer F."/>
            <person name="Land M."/>
            <person name="Hauser L."/>
            <person name="Markowitz V."/>
            <person name="Cheng J.F."/>
            <person name="Hugenholtz P."/>
            <person name="Woyke T."/>
            <person name="Wu D."/>
            <person name="Steenblock K."/>
            <person name="Schneider S."/>
            <person name="Pukall R."/>
            <person name="Goeker M."/>
            <person name="Klenk H.P."/>
            <person name="Eisen J.A."/>
        </authorList>
    </citation>
    <scope>NUCLEOTIDE SEQUENCE [LARGE SCALE GENOMIC DNA]</scope>
    <source>
        <strain evidence="4">ATCC 49802 / DSM 20745 / S 6022</strain>
    </source>
</reference>
<dbReference type="RefSeq" id="WP_012873195.1">
    <property type="nucleotide sequence ID" value="NC_013524.1"/>
</dbReference>
<dbReference type="Proteomes" id="UP000002027">
    <property type="component" value="Chromosome 2"/>
</dbReference>
<dbReference type="OrthoDB" id="161014at2"/>
<dbReference type="Pfam" id="PF13472">
    <property type="entry name" value="Lipase_GDSL_2"/>
    <property type="match status" value="1"/>
</dbReference>
<dbReference type="GO" id="GO:0004622">
    <property type="term" value="F:phosphatidylcholine lysophospholipase activity"/>
    <property type="evidence" value="ECO:0007669"/>
    <property type="project" value="TreeGrafter"/>
</dbReference>
<keyword evidence="1" id="KW-0732">Signal</keyword>
<dbReference type="EMBL" id="CP001824">
    <property type="protein sequence ID" value="ACZ40157.1"/>
    <property type="molecule type" value="Genomic_DNA"/>
</dbReference>
<sequence length="350" mass="37563">MRRTRSALMVALLIATALAPLAARSTPRVAAQPALPEQVYLALGDSIAAGLVTSLPRVRGYPWLVRDLMEKHFTSEGAPAVTLINRAVPGETTTSFLAGDQLREARADIEAARARGAEVRAVTVTLGGNDILRLAGSDEAERQAGLVQFRSTFPAALAAIREALGEMPADIVVTTYYDLSEGNPAEEGSDAWWVAQFNEVIRQSAAAEGARVADVEPVFRGNIREWTWYPSDIHANNAGHAEIARLVWQALGYDQEPPTVTIERPAAGPLGRRTPTVRVRADDAVGVTRVELLVDGTYVQDLRYIPSQGAYLGVWDARDWSDASATLTVRATDLAGNQASAEVEVALPGS</sequence>
<dbReference type="PANTHER" id="PTHR30383">
    <property type="entry name" value="THIOESTERASE 1/PROTEASE 1/LYSOPHOSPHOLIPASE L1"/>
    <property type="match status" value="1"/>
</dbReference>
<dbReference type="InParanoid" id="D1C8L4"/>
<dbReference type="InterPro" id="IPR013783">
    <property type="entry name" value="Ig-like_fold"/>
</dbReference>
<dbReference type="KEGG" id="sti:Sthe_2743"/>
<feature type="signal peptide" evidence="1">
    <location>
        <begin position="1"/>
        <end position="22"/>
    </location>
</feature>
<evidence type="ECO:0000313" key="4">
    <source>
        <dbReference type="Proteomes" id="UP000002027"/>
    </source>
</evidence>
<dbReference type="CDD" id="cd00229">
    <property type="entry name" value="SGNH_hydrolase"/>
    <property type="match status" value="1"/>
</dbReference>
<dbReference type="AlphaFoldDB" id="D1C8L4"/>
<dbReference type="SUPFAM" id="SSF52266">
    <property type="entry name" value="SGNH hydrolase"/>
    <property type="match status" value="1"/>
</dbReference>
<dbReference type="InterPro" id="IPR013830">
    <property type="entry name" value="SGNH_hydro"/>
</dbReference>
<dbReference type="SMR" id="D1C8L4"/>
<reference evidence="3 4" key="2">
    <citation type="journal article" date="2010" name="Stand. Genomic Sci.">
        <title>Complete genome sequence of Desulfohalobium retbaense type strain (HR(100)).</title>
        <authorList>
            <person name="Spring S."/>
            <person name="Nolan M."/>
            <person name="Lapidus A."/>
            <person name="Glavina Del Rio T."/>
            <person name="Copeland A."/>
            <person name="Tice H."/>
            <person name="Cheng J.F."/>
            <person name="Lucas S."/>
            <person name="Land M."/>
            <person name="Chen F."/>
            <person name="Bruce D."/>
            <person name="Goodwin L."/>
            <person name="Pitluck S."/>
            <person name="Ivanova N."/>
            <person name="Mavromatis K."/>
            <person name="Mikhailova N."/>
            <person name="Pati A."/>
            <person name="Chen A."/>
            <person name="Palaniappan K."/>
            <person name="Hauser L."/>
            <person name="Chang Y.J."/>
            <person name="Jeffries C.D."/>
            <person name="Munk C."/>
            <person name="Kiss H."/>
            <person name="Chain P."/>
            <person name="Han C."/>
            <person name="Brettin T."/>
            <person name="Detter J.C."/>
            <person name="Schuler E."/>
            <person name="Goker M."/>
            <person name="Rohde M."/>
            <person name="Bristow J."/>
            <person name="Eisen J.A."/>
            <person name="Markowitz V."/>
            <person name="Hugenholtz P."/>
            <person name="Kyrpides N.C."/>
            <person name="Klenk H.P."/>
        </authorList>
    </citation>
    <scope>NUCLEOTIDE SEQUENCE [LARGE SCALE GENOMIC DNA]</scope>
    <source>
        <strain evidence="4">ATCC 49802 / DSM 20745 / S 6022</strain>
    </source>
</reference>
<dbReference type="PANTHER" id="PTHR30383:SF5">
    <property type="entry name" value="SGNH HYDROLASE-TYPE ESTERASE DOMAIN-CONTAINING PROTEIN"/>
    <property type="match status" value="1"/>
</dbReference>
<gene>
    <name evidence="3" type="ordered locus">Sthe_2743</name>
</gene>
<dbReference type="HOGENOM" id="CLU_828841_0_0_0"/>
<dbReference type="Gene3D" id="3.40.50.1110">
    <property type="entry name" value="SGNH hydrolase"/>
    <property type="match status" value="1"/>
</dbReference>
<evidence type="ECO:0000313" key="3">
    <source>
        <dbReference type="EMBL" id="ACZ40157.1"/>
    </source>
</evidence>
<protein>
    <submittedName>
        <fullName evidence="3">Lipolytic protein G-D-S-L family</fullName>
    </submittedName>
</protein>
<keyword evidence="4" id="KW-1185">Reference proteome</keyword>
<feature type="chain" id="PRO_5003021508" evidence="1">
    <location>
        <begin position="23"/>
        <end position="350"/>
    </location>
</feature>
<dbReference type="InterPro" id="IPR051532">
    <property type="entry name" value="Ester_Hydrolysis_Enzymes"/>
</dbReference>
<dbReference type="InterPro" id="IPR036514">
    <property type="entry name" value="SGNH_hydro_sf"/>
</dbReference>
<organism evidence="3 4">
    <name type="scientific">Sphaerobacter thermophilus (strain ATCC 49802 / DSM 20745 / KCCM 41009 / NCIMB 13125 / S 6022)</name>
    <dbReference type="NCBI Taxonomy" id="479434"/>
    <lineage>
        <taxon>Bacteria</taxon>
        <taxon>Pseudomonadati</taxon>
        <taxon>Thermomicrobiota</taxon>
        <taxon>Thermomicrobia</taxon>
        <taxon>Sphaerobacterales</taxon>
        <taxon>Sphaerobacterineae</taxon>
        <taxon>Sphaerobacteraceae</taxon>
        <taxon>Sphaerobacter</taxon>
    </lineage>
</organism>
<name>D1C8L4_SPHTD</name>
<dbReference type="Gene3D" id="2.60.40.10">
    <property type="entry name" value="Immunoglobulins"/>
    <property type="match status" value="1"/>
</dbReference>
<dbReference type="STRING" id="479434.Sthe_2743"/>
<dbReference type="eggNOG" id="COG2755">
    <property type="taxonomic scope" value="Bacteria"/>
</dbReference>
<evidence type="ECO:0000259" key="2">
    <source>
        <dbReference type="Pfam" id="PF13472"/>
    </source>
</evidence>
<dbReference type="Pfam" id="PF17957">
    <property type="entry name" value="Big_7"/>
    <property type="match status" value="1"/>
</dbReference>
<feature type="domain" description="SGNH hydrolase-type esterase" evidence="2">
    <location>
        <begin position="42"/>
        <end position="241"/>
    </location>
</feature>